<accession>A0ABW4NH16</accession>
<evidence type="ECO:0000313" key="1">
    <source>
        <dbReference type="EMBL" id="MFD1788605.1"/>
    </source>
</evidence>
<name>A0ABW4NH16_9SPHN</name>
<dbReference type="InterPro" id="IPR011990">
    <property type="entry name" value="TPR-like_helical_dom_sf"/>
</dbReference>
<dbReference type="PANTHER" id="PTHR45588">
    <property type="entry name" value="TPR DOMAIN-CONTAINING PROTEIN"/>
    <property type="match status" value="1"/>
</dbReference>
<keyword evidence="2" id="KW-1185">Reference proteome</keyword>
<sequence length="583" mass="61657">MSLVEVMGRDLGEARAALKRPNVVRSRRTGRETMRLYVTGALAALLMPALGAQDLPKAEAPAAVAHPNCGGDDVAAKRPTLLEGYGKGGWAISTDVPRAQAFFDNGMQLGAAFAHKAAIAAMQEAARLDPTCAMCAWGDAWASGPTLNYDKDEAETAKLLIRATQAQALAARSGTPLERALTDALVLRYQLGPENSGAIAYAEAMAALAKAHPENAAIGALAGDALLVAGTRSKDYKPMTYRSAALLQDVLARDPDYTPAIHFYIHATEIAEIPDRATSYADRLRTLAPKASHLVHMPSHTYYWIGRYQDAADSNVAAVKLGIENAKRLGMTGPDGVWDLPYHAHNVHFGVGGAMMSGDAASALLLSDPLVDVAARRDKGSVFQQAIAGMGYAAEGRFADPAKVLALPEPKLPYARAFWHYARGEALARQGKAAAVRAEADAMAASMTALDDQAGRKLVKIATLVLGGRAAMLDNDPRKAAKFYAAAAKIEEAKPISGYSDPPVWWYPPRRSLAEAKLAMGDAKGALAEANATLKRRPLDPMTLSIRARAQAALGNAGAAGQDARAALAGWRGKRAMFGTGMI</sequence>
<comment type="caution">
    <text evidence="1">The sequence shown here is derived from an EMBL/GenBank/DDBJ whole genome shotgun (WGS) entry which is preliminary data.</text>
</comment>
<gene>
    <name evidence="1" type="ORF">ACFSC3_13625</name>
</gene>
<reference evidence="2" key="1">
    <citation type="journal article" date="2019" name="Int. J. Syst. Evol. Microbiol.">
        <title>The Global Catalogue of Microorganisms (GCM) 10K type strain sequencing project: providing services to taxonomists for standard genome sequencing and annotation.</title>
        <authorList>
            <consortium name="The Broad Institute Genomics Platform"/>
            <consortium name="The Broad Institute Genome Sequencing Center for Infectious Disease"/>
            <person name="Wu L."/>
            <person name="Ma J."/>
        </authorList>
    </citation>
    <scope>NUCLEOTIDE SEQUENCE [LARGE SCALE GENOMIC DNA]</scope>
    <source>
        <strain evidence="2">Q85</strain>
    </source>
</reference>
<dbReference type="SUPFAM" id="SSF48452">
    <property type="entry name" value="TPR-like"/>
    <property type="match status" value="1"/>
</dbReference>
<proteinExistence type="predicted"/>
<dbReference type="Proteomes" id="UP001597283">
    <property type="component" value="Unassembled WGS sequence"/>
</dbReference>
<dbReference type="PANTHER" id="PTHR45588:SF1">
    <property type="entry name" value="WW DOMAIN-CONTAINING PROTEIN"/>
    <property type="match status" value="1"/>
</dbReference>
<protein>
    <recommendedName>
        <fullName evidence="3">Tetratricopeptide repeat protein</fullName>
    </recommendedName>
</protein>
<dbReference type="Gene3D" id="1.25.40.10">
    <property type="entry name" value="Tetratricopeptide repeat domain"/>
    <property type="match status" value="1"/>
</dbReference>
<dbReference type="EMBL" id="JBHUFC010000006">
    <property type="protein sequence ID" value="MFD1788605.1"/>
    <property type="molecule type" value="Genomic_DNA"/>
</dbReference>
<evidence type="ECO:0008006" key="3">
    <source>
        <dbReference type="Google" id="ProtNLM"/>
    </source>
</evidence>
<evidence type="ECO:0000313" key="2">
    <source>
        <dbReference type="Proteomes" id="UP001597283"/>
    </source>
</evidence>
<organism evidence="1 2">
    <name type="scientific">Sphingomonas floccifaciens</name>
    <dbReference type="NCBI Taxonomy" id="1844115"/>
    <lineage>
        <taxon>Bacteria</taxon>
        <taxon>Pseudomonadati</taxon>
        <taxon>Pseudomonadota</taxon>
        <taxon>Alphaproteobacteria</taxon>
        <taxon>Sphingomonadales</taxon>
        <taxon>Sphingomonadaceae</taxon>
        <taxon>Sphingomonas</taxon>
    </lineage>
</organism>